<dbReference type="NCBIfam" id="TIGR00460">
    <property type="entry name" value="fmt"/>
    <property type="match status" value="1"/>
</dbReference>
<dbReference type="CDD" id="cd08704">
    <property type="entry name" value="Met_tRNA_FMT_C"/>
    <property type="match status" value="1"/>
</dbReference>
<dbReference type="InterPro" id="IPR005794">
    <property type="entry name" value="Fmt"/>
</dbReference>
<comment type="catalytic activity">
    <reaction evidence="5">
        <text>L-methionyl-tRNA(fMet) + (6R)-10-formyltetrahydrofolate = N-formyl-L-methionyl-tRNA(fMet) + (6S)-5,6,7,8-tetrahydrofolate + H(+)</text>
        <dbReference type="Rhea" id="RHEA:24380"/>
        <dbReference type="Rhea" id="RHEA-COMP:9952"/>
        <dbReference type="Rhea" id="RHEA-COMP:9953"/>
        <dbReference type="ChEBI" id="CHEBI:15378"/>
        <dbReference type="ChEBI" id="CHEBI:57453"/>
        <dbReference type="ChEBI" id="CHEBI:78530"/>
        <dbReference type="ChEBI" id="CHEBI:78844"/>
        <dbReference type="ChEBI" id="CHEBI:195366"/>
        <dbReference type="EC" id="2.1.2.9"/>
    </reaction>
</comment>
<dbReference type="PROSITE" id="PS00373">
    <property type="entry name" value="GART"/>
    <property type="match status" value="1"/>
</dbReference>
<evidence type="ECO:0000256" key="2">
    <source>
        <dbReference type="ARBA" id="ARBA00012261"/>
    </source>
</evidence>
<feature type="domain" description="Formyl transferase N-terminal" evidence="6">
    <location>
        <begin position="4"/>
        <end position="183"/>
    </location>
</feature>
<keyword evidence="3 5" id="KW-0808">Transferase</keyword>
<dbReference type="PANTHER" id="PTHR11138">
    <property type="entry name" value="METHIONYL-TRNA FORMYLTRANSFERASE"/>
    <property type="match status" value="1"/>
</dbReference>
<evidence type="ECO:0000256" key="3">
    <source>
        <dbReference type="ARBA" id="ARBA00022679"/>
    </source>
</evidence>
<dbReference type="HAMAP" id="MF_00182">
    <property type="entry name" value="Formyl_trans"/>
    <property type="match status" value="1"/>
</dbReference>
<dbReference type="AlphaFoldDB" id="F3Z0N3"/>
<evidence type="ECO:0000256" key="1">
    <source>
        <dbReference type="ARBA" id="ARBA00010699"/>
    </source>
</evidence>
<dbReference type="CDD" id="cd08646">
    <property type="entry name" value="FMT_core_Met-tRNA-FMT_N"/>
    <property type="match status" value="1"/>
</dbReference>
<dbReference type="InterPro" id="IPR002376">
    <property type="entry name" value="Formyl_transf_N"/>
</dbReference>
<evidence type="ECO:0000313" key="8">
    <source>
        <dbReference type="EMBL" id="EGJ49857.1"/>
    </source>
</evidence>
<evidence type="ECO:0000259" key="7">
    <source>
        <dbReference type="Pfam" id="PF02911"/>
    </source>
</evidence>
<comment type="function">
    <text evidence="5">Attaches a formyl group to the free amino group of methionyl-tRNA(fMet). The formyl group appears to play a dual role in the initiator identity of N-formylmethionyl-tRNA by promoting its recognition by IF2 and preventing the misappropriation of this tRNA by the elongation apparatus.</text>
</comment>
<dbReference type="GO" id="GO:0005829">
    <property type="term" value="C:cytosol"/>
    <property type="evidence" value="ECO:0007669"/>
    <property type="project" value="TreeGrafter"/>
</dbReference>
<protein>
    <recommendedName>
        <fullName evidence="2 5">Methionyl-tRNA formyltransferase</fullName>
        <ecNumber evidence="2 5">2.1.2.9</ecNumber>
    </recommendedName>
</protein>
<evidence type="ECO:0000256" key="5">
    <source>
        <dbReference type="HAMAP-Rule" id="MF_00182"/>
    </source>
</evidence>
<dbReference type="InterPro" id="IPR044135">
    <property type="entry name" value="Met-tRNA-FMT_C"/>
</dbReference>
<dbReference type="eggNOG" id="COG0223">
    <property type="taxonomic scope" value="Bacteria"/>
</dbReference>
<evidence type="ECO:0000256" key="4">
    <source>
        <dbReference type="ARBA" id="ARBA00022917"/>
    </source>
</evidence>
<feature type="domain" description="Formyl transferase C-terminal" evidence="7">
    <location>
        <begin position="206"/>
        <end position="308"/>
    </location>
</feature>
<name>F3Z0N3_DESAF</name>
<dbReference type="EC" id="2.1.2.9" evidence="2 5"/>
<dbReference type="InterPro" id="IPR011034">
    <property type="entry name" value="Formyl_transferase-like_C_sf"/>
</dbReference>
<comment type="similarity">
    <text evidence="1 5">Belongs to the Fmt family.</text>
</comment>
<keyword evidence="4 5" id="KW-0648">Protein biosynthesis</keyword>
<gene>
    <name evidence="5" type="primary">fmt</name>
    <name evidence="8" type="ORF">Desaf_1520</name>
</gene>
<dbReference type="PANTHER" id="PTHR11138:SF5">
    <property type="entry name" value="METHIONYL-TRNA FORMYLTRANSFERASE, MITOCHONDRIAL"/>
    <property type="match status" value="1"/>
</dbReference>
<dbReference type="Proteomes" id="UP000007844">
    <property type="component" value="Chromosome"/>
</dbReference>
<dbReference type="HOGENOM" id="CLU_033347_1_1_7"/>
<dbReference type="Pfam" id="PF02911">
    <property type="entry name" value="Formyl_trans_C"/>
    <property type="match status" value="1"/>
</dbReference>
<accession>F3Z0N3</accession>
<feature type="binding site" evidence="5">
    <location>
        <begin position="112"/>
        <end position="115"/>
    </location>
    <ligand>
        <name>(6S)-5,6,7,8-tetrahydrofolate</name>
        <dbReference type="ChEBI" id="CHEBI:57453"/>
    </ligand>
</feature>
<dbReference type="STRING" id="690850.Desaf_1520"/>
<dbReference type="Gene3D" id="3.40.50.12230">
    <property type="match status" value="1"/>
</dbReference>
<dbReference type="SUPFAM" id="SSF53328">
    <property type="entry name" value="Formyltransferase"/>
    <property type="match status" value="1"/>
</dbReference>
<dbReference type="RefSeq" id="WP_014259641.1">
    <property type="nucleotide sequence ID" value="NC_016629.1"/>
</dbReference>
<dbReference type="InterPro" id="IPR001555">
    <property type="entry name" value="GART_AS"/>
</dbReference>
<dbReference type="GO" id="GO:0004479">
    <property type="term" value="F:methionyl-tRNA formyltransferase activity"/>
    <property type="evidence" value="ECO:0007669"/>
    <property type="project" value="UniProtKB-UniRule"/>
</dbReference>
<evidence type="ECO:0000259" key="6">
    <source>
        <dbReference type="Pfam" id="PF00551"/>
    </source>
</evidence>
<dbReference type="SUPFAM" id="SSF50486">
    <property type="entry name" value="FMT C-terminal domain-like"/>
    <property type="match status" value="1"/>
</dbReference>
<organism evidence="8 9">
    <name type="scientific">Desulfocurvibacter africanus subsp. africanus str. Walvis Bay</name>
    <dbReference type="NCBI Taxonomy" id="690850"/>
    <lineage>
        <taxon>Bacteria</taxon>
        <taxon>Pseudomonadati</taxon>
        <taxon>Thermodesulfobacteriota</taxon>
        <taxon>Desulfovibrionia</taxon>
        <taxon>Desulfovibrionales</taxon>
        <taxon>Desulfovibrionaceae</taxon>
        <taxon>Desulfocurvibacter</taxon>
    </lineage>
</organism>
<sequence length="332" mass="35992">MSLRLVFMGTPEFAATVLERVLRWDGGEVVAVYTQPDRPCGRGQVCKPSPVKELALARDLRVLQPVNFKADANVGELKALAPDVLLVAAYGLILPQRVLDIPTHGAVNVHASLLPKYRGAAPIQRAILAGEHATGITIMKMEAGLDSGPMLLQRALRIADYDTAQSIHDELAAMGGDMLVEALELLCQGKLTAIPQDHSKATYAPKLEKKEGEIDWDQPAEDIHNRVRAMHPWPGAFFSWRRNDESVRLGIQPGRLGGPLPPEAKPGEFLGLQDGLLAIACRDRAYLVPMLQPQGKRAMPATAFACGYLGNCPDFASACVEAGQPDQENARD</sequence>
<reference evidence="8 9" key="1">
    <citation type="journal article" date="2011" name="J. Bacteriol.">
        <title>Genome sequence of the mercury-methylating and pleomorphic Desulfovibrio africanus Strain Walvis Bay.</title>
        <authorList>
            <person name="Brown S.D."/>
            <person name="Wall J.D."/>
            <person name="Kucken A.M."/>
            <person name="Gilmour C.C."/>
            <person name="Podar M."/>
            <person name="Brandt C.C."/>
            <person name="Teshima H."/>
            <person name="Detter J.C."/>
            <person name="Han C.S."/>
            <person name="Land M.L."/>
            <person name="Lucas S."/>
            <person name="Han J."/>
            <person name="Pennacchio L."/>
            <person name="Nolan M."/>
            <person name="Pitluck S."/>
            <person name="Woyke T."/>
            <person name="Goodwin L."/>
            <person name="Palumbo A.V."/>
            <person name="Elias D.A."/>
        </authorList>
    </citation>
    <scope>NUCLEOTIDE SEQUENCE [LARGE SCALE GENOMIC DNA]</scope>
    <source>
        <strain evidence="8 9">Walvis Bay</strain>
    </source>
</reference>
<keyword evidence="9" id="KW-1185">Reference proteome</keyword>
<dbReference type="InterPro" id="IPR041711">
    <property type="entry name" value="Met-tRNA-FMT_N"/>
</dbReference>
<dbReference type="KEGG" id="daf:Desaf_1520"/>
<dbReference type="Pfam" id="PF00551">
    <property type="entry name" value="Formyl_trans_N"/>
    <property type="match status" value="1"/>
</dbReference>
<dbReference type="InterPro" id="IPR005793">
    <property type="entry name" value="Formyl_trans_C"/>
</dbReference>
<dbReference type="InterPro" id="IPR036477">
    <property type="entry name" value="Formyl_transf_N_sf"/>
</dbReference>
<proteinExistence type="inferred from homology"/>
<evidence type="ECO:0000313" key="9">
    <source>
        <dbReference type="Proteomes" id="UP000007844"/>
    </source>
</evidence>
<dbReference type="EMBL" id="CP003221">
    <property type="protein sequence ID" value="EGJ49857.1"/>
    <property type="molecule type" value="Genomic_DNA"/>
</dbReference>